<name>A0A6C0HGM2_9ZZZZ</name>
<proteinExistence type="predicted"/>
<dbReference type="AlphaFoldDB" id="A0A6C0HGM2"/>
<organism evidence="1">
    <name type="scientific">viral metagenome</name>
    <dbReference type="NCBI Taxonomy" id="1070528"/>
    <lineage>
        <taxon>unclassified sequences</taxon>
        <taxon>metagenomes</taxon>
        <taxon>organismal metagenomes</taxon>
    </lineage>
</organism>
<accession>A0A6C0HGM2</accession>
<evidence type="ECO:0000313" key="1">
    <source>
        <dbReference type="EMBL" id="QHT79778.1"/>
    </source>
</evidence>
<sequence>MSKPESVEKNYTEMSSRSVIDVANQILVIIPDKEYMLKKEIVKYCESISNKAPEILRGSICWIPFVNILNIHVSVFDEEWKIRARNIINNVPE</sequence>
<reference evidence="1" key="1">
    <citation type="journal article" date="2020" name="Nature">
        <title>Giant virus diversity and host interactions through global metagenomics.</title>
        <authorList>
            <person name="Schulz F."/>
            <person name="Roux S."/>
            <person name="Paez-Espino D."/>
            <person name="Jungbluth S."/>
            <person name="Walsh D.A."/>
            <person name="Denef V.J."/>
            <person name="McMahon K.D."/>
            <person name="Konstantinidis K.T."/>
            <person name="Eloe-Fadrosh E.A."/>
            <person name="Kyrpides N.C."/>
            <person name="Woyke T."/>
        </authorList>
    </citation>
    <scope>NUCLEOTIDE SEQUENCE</scope>
    <source>
        <strain evidence="1">GVMAG-M-3300023184-105</strain>
    </source>
</reference>
<protein>
    <submittedName>
        <fullName evidence="1">Uncharacterized protein</fullName>
    </submittedName>
</protein>
<dbReference type="EMBL" id="MN739955">
    <property type="protein sequence ID" value="QHT79778.1"/>
    <property type="molecule type" value="Genomic_DNA"/>
</dbReference>